<dbReference type="Proteomes" id="UP000000238">
    <property type="component" value="Chromosome"/>
</dbReference>
<keyword evidence="4" id="KW-1133">Transmembrane helix</keyword>
<dbReference type="HOGENOM" id="CLU_033863_21_3_6"/>
<keyword evidence="8" id="KW-1185">Reference proteome</keyword>
<evidence type="ECO:0000313" key="7">
    <source>
        <dbReference type="EMBL" id="ABC28880.1"/>
    </source>
</evidence>
<gene>
    <name evidence="7" type="ordered locus">HCH_02049</name>
</gene>
<evidence type="ECO:0000256" key="2">
    <source>
        <dbReference type="ARBA" id="ARBA00022475"/>
    </source>
</evidence>
<dbReference type="EMBL" id="CP000155">
    <property type="protein sequence ID" value="ABC28880.1"/>
    <property type="molecule type" value="Genomic_DNA"/>
</dbReference>
<dbReference type="eggNOG" id="COG0697">
    <property type="taxonomic scope" value="Bacteria"/>
</dbReference>
<reference evidence="7 8" key="1">
    <citation type="journal article" date="2005" name="Nucleic Acids Res.">
        <title>Genomic blueprint of Hahella chejuensis, a marine microbe producing an algicidal agent.</title>
        <authorList>
            <person name="Jeong H."/>
            <person name="Yim J.H."/>
            <person name="Lee C."/>
            <person name="Choi S.-H."/>
            <person name="Park Y.K."/>
            <person name="Yoon S.H."/>
            <person name="Hur C.-G."/>
            <person name="Kang H.-Y."/>
            <person name="Kim D."/>
            <person name="Lee H.H."/>
            <person name="Park K.H."/>
            <person name="Park S.-H."/>
            <person name="Park H.-S."/>
            <person name="Lee H.K."/>
            <person name="Oh T.K."/>
            <person name="Kim J.F."/>
        </authorList>
    </citation>
    <scope>NUCLEOTIDE SEQUENCE [LARGE SCALE GENOMIC DNA]</scope>
    <source>
        <strain evidence="7 8">KCTC 2396</strain>
    </source>
</reference>
<dbReference type="STRING" id="349521.HCH_02049"/>
<feature type="domain" description="EamA" evidence="6">
    <location>
        <begin position="8"/>
        <end position="139"/>
    </location>
</feature>
<evidence type="ECO:0000313" key="8">
    <source>
        <dbReference type="Proteomes" id="UP000000238"/>
    </source>
</evidence>
<dbReference type="OrthoDB" id="8370318at2"/>
<keyword evidence="2" id="KW-1003">Cell membrane</keyword>
<accession>Q2SKE4</accession>
<evidence type="ECO:0000256" key="4">
    <source>
        <dbReference type="ARBA" id="ARBA00022989"/>
    </source>
</evidence>
<dbReference type="RefSeq" id="WP_011395951.1">
    <property type="nucleotide sequence ID" value="NC_007645.1"/>
</dbReference>
<comment type="subcellular location">
    <subcellularLocation>
        <location evidence="1">Cell membrane</location>
        <topology evidence="1">Multi-pass membrane protein</topology>
    </subcellularLocation>
</comment>
<keyword evidence="3" id="KW-0812">Transmembrane</keyword>
<evidence type="ECO:0000256" key="5">
    <source>
        <dbReference type="ARBA" id="ARBA00023136"/>
    </source>
</evidence>
<dbReference type="AlphaFoldDB" id="Q2SKE4"/>
<evidence type="ECO:0000256" key="1">
    <source>
        <dbReference type="ARBA" id="ARBA00004651"/>
    </source>
</evidence>
<evidence type="ECO:0000256" key="3">
    <source>
        <dbReference type="ARBA" id="ARBA00022692"/>
    </source>
</evidence>
<proteinExistence type="predicted"/>
<dbReference type="InterPro" id="IPR051258">
    <property type="entry name" value="Diverse_Substrate_Transporter"/>
</dbReference>
<name>Q2SKE4_HAHCH</name>
<dbReference type="GO" id="GO:0005886">
    <property type="term" value="C:plasma membrane"/>
    <property type="evidence" value="ECO:0007669"/>
    <property type="project" value="UniProtKB-SubCell"/>
</dbReference>
<evidence type="ECO:0000259" key="6">
    <source>
        <dbReference type="Pfam" id="PF00892"/>
    </source>
</evidence>
<dbReference type="InterPro" id="IPR000620">
    <property type="entry name" value="EamA_dom"/>
</dbReference>
<protein>
    <submittedName>
        <fullName evidence="7">Permease of the drug/metabolite transporter (DMT) superfamily</fullName>
    </submittedName>
</protein>
<sequence length="298" mass="32017">MSQSSHLKADVLLLSVTLLAAAGWIFSKEALAGLPPLLFIGIRFFSAGLILAIVGRRALMSLSARQLRIALSTGVLFAAAMCLWISGLFYGDHVGEGAFITSLAMVLAPLVSRVIFGEKLALATWLALPVATCGLALLSLRNGLHLELGQLFFLASAVLFSLNFTLNTHMTAKVPVIALTTVQLLTVGVAASGLSLALEEWPQQVSASIWGWVAASAVIATSLRFFLQTFAQSLTPVSHAAVIMTMEPVFTTLMALVWLGETMSGMQMLGCFLIFSALLINRWRAVRVAFKGLMRENY</sequence>
<keyword evidence="5" id="KW-0472">Membrane</keyword>
<dbReference type="SUPFAM" id="SSF103481">
    <property type="entry name" value="Multidrug resistance efflux transporter EmrE"/>
    <property type="match status" value="2"/>
</dbReference>
<dbReference type="PANTHER" id="PTHR42920:SF5">
    <property type="entry name" value="EAMA DOMAIN-CONTAINING PROTEIN"/>
    <property type="match status" value="1"/>
</dbReference>
<organism evidence="7 8">
    <name type="scientific">Hahella chejuensis (strain KCTC 2396)</name>
    <dbReference type="NCBI Taxonomy" id="349521"/>
    <lineage>
        <taxon>Bacteria</taxon>
        <taxon>Pseudomonadati</taxon>
        <taxon>Pseudomonadota</taxon>
        <taxon>Gammaproteobacteria</taxon>
        <taxon>Oceanospirillales</taxon>
        <taxon>Hahellaceae</taxon>
        <taxon>Hahella</taxon>
    </lineage>
</organism>
<dbReference type="InterPro" id="IPR037185">
    <property type="entry name" value="EmrE-like"/>
</dbReference>
<dbReference type="KEGG" id="hch:HCH_02049"/>
<dbReference type="Pfam" id="PF00892">
    <property type="entry name" value="EamA"/>
    <property type="match status" value="2"/>
</dbReference>
<feature type="domain" description="EamA" evidence="6">
    <location>
        <begin position="148"/>
        <end position="280"/>
    </location>
</feature>
<dbReference type="PANTHER" id="PTHR42920">
    <property type="entry name" value="OS03G0707200 PROTEIN-RELATED"/>
    <property type="match status" value="1"/>
</dbReference>